<organism evidence="1">
    <name type="scientific">Hellea balneolensis</name>
    <dbReference type="NCBI Taxonomy" id="287478"/>
    <lineage>
        <taxon>Bacteria</taxon>
        <taxon>Pseudomonadati</taxon>
        <taxon>Pseudomonadota</taxon>
        <taxon>Alphaproteobacteria</taxon>
        <taxon>Maricaulales</taxon>
        <taxon>Robiginitomaculaceae</taxon>
        <taxon>Hellea</taxon>
    </lineage>
</organism>
<evidence type="ECO:0000313" key="1">
    <source>
        <dbReference type="EMBL" id="HHL42436.1"/>
    </source>
</evidence>
<dbReference type="Pfam" id="PF08003">
    <property type="entry name" value="Methyltransf_9"/>
    <property type="match status" value="1"/>
</dbReference>
<dbReference type="Gene3D" id="3.40.50.150">
    <property type="entry name" value="Vaccinia Virus protein VP39"/>
    <property type="match status" value="1"/>
</dbReference>
<gene>
    <name evidence="1" type="ORF">ENJ42_02365</name>
</gene>
<dbReference type="EMBL" id="DRMJ01000114">
    <property type="protein sequence ID" value="HHL42436.1"/>
    <property type="molecule type" value="Genomic_DNA"/>
</dbReference>
<dbReference type="AlphaFoldDB" id="A0A7C5LW65"/>
<dbReference type="Proteomes" id="UP000885830">
    <property type="component" value="Unassembled WGS sequence"/>
</dbReference>
<protein>
    <submittedName>
        <fullName evidence="1">DUF1698 domain-containing protein</fullName>
    </submittedName>
</protein>
<name>A0A7C5LW65_9PROT</name>
<accession>A0A7C5LW65</accession>
<dbReference type="SUPFAM" id="SSF53335">
    <property type="entry name" value="S-adenosyl-L-methionine-dependent methyltransferases"/>
    <property type="match status" value="1"/>
</dbReference>
<dbReference type="CDD" id="cd02440">
    <property type="entry name" value="AdoMet_MTases"/>
    <property type="match status" value="1"/>
</dbReference>
<proteinExistence type="predicted"/>
<dbReference type="InterPro" id="IPR027555">
    <property type="entry name" value="Mo5U34_MeTrfas-like"/>
</dbReference>
<sequence>MVDTKKEFAQQKWFHAIDFGKFASAGRFRPGHPQNITLFGFMDLIQHIDLEDMSVLDIGAVDGLASFGMKTLGASRVVATDSVNKETFHRARDVLGLDVEYNPHTQIKDFRDIFSAGEFDVILCAGVIYHMLNPVSAFLECRKYIKEGGLLIMETPYYAHEEKACIFLNSETEMVNEIYTYSVPTKSAVTGLMKLAGFDVLAVRTIKGPDRITVLARATALDRISDRTPLLKRIHESDTCDYEFRYANVIPSPESSDVTYNGPHDEQLIDYHQYIPNFPLHPPMEKEAVGKTIWTSENGNH</sequence>
<reference evidence="1" key="1">
    <citation type="journal article" date="2020" name="mSystems">
        <title>Genome- and Community-Level Interaction Insights into Carbon Utilization and Element Cycling Functions of Hydrothermarchaeota in Hydrothermal Sediment.</title>
        <authorList>
            <person name="Zhou Z."/>
            <person name="Liu Y."/>
            <person name="Xu W."/>
            <person name="Pan J."/>
            <person name="Luo Z.H."/>
            <person name="Li M."/>
        </authorList>
    </citation>
    <scope>NUCLEOTIDE SEQUENCE [LARGE SCALE GENOMIC DNA]</scope>
    <source>
        <strain evidence="1">HyVt-485</strain>
    </source>
</reference>
<comment type="caution">
    <text evidence="1">The sequence shown here is derived from an EMBL/GenBank/DDBJ whole genome shotgun (WGS) entry which is preliminary data.</text>
</comment>
<dbReference type="InterPro" id="IPR029063">
    <property type="entry name" value="SAM-dependent_MTases_sf"/>
</dbReference>